<dbReference type="SUPFAM" id="SSF82704">
    <property type="entry name" value="AlbA-like"/>
    <property type="match status" value="1"/>
</dbReference>
<name>A0A6A2Z1G1_HIBSY</name>
<dbReference type="InterPro" id="IPR036882">
    <property type="entry name" value="Alba-like_dom_sf"/>
</dbReference>
<feature type="domain" description="DNA/RNA-binding protein Alba-like" evidence="2">
    <location>
        <begin position="85"/>
        <end position="135"/>
    </location>
</feature>
<dbReference type="GO" id="GO:0005634">
    <property type="term" value="C:nucleus"/>
    <property type="evidence" value="ECO:0007669"/>
    <property type="project" value="TreeGrafter"/>
</dbReference>
<evidence type="ECO:0000256" key="1">
    <source>
        <dbReference type="SAM" id="MobiDB-lite"/>
    </source>
</evidence>
<dbReference type="Proteomes" id="UP000436088">
    <property type="component" value="Unassembled WGS sequence"/>
</dbReference>
<proteinExistence type="predicted"/>
<dbReference type="InterPro" id="IPR002775">
    <property type="entry name" value="DNA/RNA-bd_Alba-like"/>
</dbReference>
<dbReference type="Pfam" id="PF01918">
    <property type="entry name" value="Alba"/>
    <property type="match status" value="1"/>
</dbReference>
<dbReference type="Gene3D" id="3.30.110.20">
    <property type="entry name" value="Alba-like domain"/>
    <property type="match status" value="1"/>
</dbReference>
<dbReference type="EMBL" id="VEPZ02001230">
    <property type="protein sequence ID" value="KAE8685527.1"/>
    <property type="molecule type" value="Genomic_DNA"/>
</dbReference>
<accession>A0A6A2Z1G1</accession>
<feature type="region of interest" description="Disordered" evidence="1">
    <location>
        <begin position="1"/>
        <end position="21"/>
    </location>
</feature>
<dbReference type="InterPro" id="IPR014560">
    <property type="entry name" value="UCP030333_Alba"/>
</dbReference>
<dbReference type="PANTHER" id="PTHR31947">
    <property type="entry name" value="DNA/RNA-BINDING PROTEIN ALBA 3"/>
    <property type="match status" value="1"/>
</dbReference>
<evidence type="ECO:0000313" key="3">
    <source>
        <dbReference type="EMBL" id="KAE8685527.1"/>
    </source>
</evidence>
<reference evidence="3" key="1">
    <citation type="submission" date="2019-09" db="EMBL/GenBank/DDBJ databases">
        <title>Draft genome information of white flower Hibiscus syriacus.</title>
        <authorList>
            <person name="Kim Y.-M."/>
        </authorList>
    </citation>
    <scope>NUCLEOTIDE SEQUENCE [LARGE SCALE GENOMIC DNA]</scope>
    <source>
        <strain evidence="3">YM2019G1</strain>
    </source>
</reference>
<comment type="caution">
    <text evidence="3">The sequence shown here is derived from an EMBL/GenBank/DDBJ whole genome shotgun (WGS) entry which is preliminary data.</text>
</comment>
<dbReference type="AlphaFoldDB" id="A0A6A2Z1G1"/>
<gene>
    <name evidence="3" type="ORF">F3Y22_tig00111096pilonHSYRG00125</name>
</gene>
<evidence type="ECO:0000313" key="4">
    <source>
        <dbReference type="Proteomes" id="UP000436088"/>
    </source>
</evidence>
<dbReference type="PANTHER" id="PTHR31947:SF24">
    <property type="entry name" value="ALBA DNA_RNA-BINDING-LIKE PROTEIN"/>
    <property type="match status" value="1"/>
</dbReference>
<evidence type="ECO:0000259" key="2">
    <source>
        <dbReference type="Pfam" id="PF01918"/>
    </source>
</evidence>
<protein>
    <recommendedName>
        <fullName evidence="2">DNA/RNA-binding protein Alba-like domain-containing protein</fullName>
    </recommendedName>
</protein>
<dbReference type="GO" id="GO:0003723">
    <property type="term" value="F:RNA binding"/>
    <property type="evidence" value="ECO:0007669"/>
    <property type="project" value="TreeGrafter"/>
</dbReference>
<organism evidence="3 4">
    <name type="scientific">Hibiscus syriacus</name>
    <name type="common">Rose of Sharon</name>
    <dbReference type="NCBI Taxonomy" id="106335"/>
    <lineage>
        <taxon>Eukaryota</taxon>
        <taxon>Viridiplantae</taxon>
        <taxon>Streptophyta</taxon>
        <taxon>Embryophyta</taxon>
        <taxon>Tracheophyta</taxon>
        <taxon>Spermatophyta</taxon>
        <taxon>Magnoliopsida</taxon>
        <taxon>eudicotyledons</taxon>
        <taxon>Gunneridae</taxon>
        <taxon>Pentapetalae</taxon>
        <taxon>rosids</taxon>
        <taxon>malvids</taxon>
        <taxon>Malvales</taxon>
        <taxon>Malvaceae</taxon>
        <taxon>Malvoideae</taxon>
        <taxon>Hibiscus</taxon>
    </lineage>
</organism>
<sequence>MESSVAAEQVESESPKAKEEAKIEETIISGDFNLENGNEPIIIDVVVTADHHAEVAFTISPAKTVESVQETKSMKNDKKKKQKKEVQVSITKPLVFYLNAKRYINEFNEVELCGLGMAIPTVVTIAEILKRNGFAIQKGITTLTVLSTHEDRKCRHIEKAMIEIVLGKAKKFEAI</sequence>
<keyword evidence="4" id="KW-1185">Reference proteome</keyword>